<gene>
    <name evidence="1" type="ORF">LCMiAC01_05860</name>
</gene>
<accession>A0A481Z293</accession>
<name>A0A481Z293_9VIRU</name>
<evidence type="ECO:0000313" key="1">
    <source>
        <dbReference type="EMBL" id="QBK88904.1"/>
    </source>
</evidence>
<proteinExistence type="predicted"/>
<dbReference type="EMBL" id="MK500405">
    <property type="protein sequence ID" value="QBK88904.1"/>
    <property type="molecule type" value="Genomic_DNA"/>
</dbReference>
<protein>
    <submittedName>
        <fullName evidence="1">Uncharacterized protein</fullName>
    </submittedName>
</protein>
<sequence>MSNYHNALAYYNKNNKYKIIVQEFHPGPYEVGVLFERLPFRKKGKIISIVQKQLDPNNFKPLRCRSPSKCYDKNTVGCTDRPAWITPELTDSINQISINIPNFYAGRYDIRFENINDFKKGINFKVLELNCTMGFDLRQPIEKSYIKFLYYTITWIFRRFVIGIVNVLMFNGINIFKLPLYFYYGLKYAIMCEDWERFFQPNSS</sequence>
<dbReference type="SUPFAM" id="SSF56059">
    <property type="entry name" value="Glutathione synthetase ATP-binding domain-like"/>
    <property type="match status" value="1"/>
</dbReference>
<organism evidence="1">
    <name type="scientific">Mimivirus LCMiAC01</name>
    <dbReference type="NCBI Taxonomy" id="2506608"/>
    <lineage>
        <taxon>Viruses</taxon>
        <taxon>Varidnaviria</taxon>
        <taxon>Bamfordvirae</taxon>
        <taxon>Nucleocytoviricota</taxon>
        <taxon>Megaviricetes</taxon>
        <taxon>Imitervirales</taxon>
        <taxon>Mimiviridae</taxon>
        <taxon>Klosneuvirinae</taxon>
    </lineage>
</organism>
<reference evidence="1" key="1">
    <citation type="journal article" date="2019" name="MBio">
        <title>Virus Genomes from Deep Sea Sediments Expand the Ocean Megavirome and Support Independent Origins of Viral Gigantism.</title>
        <authorList>
            <person name="Backstrom D."/>
            <person name="Yutin N."/>
            <person name="Jorgensen S.L."/>
            <person name="Dharamshi J."/>
            <person name="Homa F."/>
            <person name="Zaremba-Niedwiedzka K."/>
            <person name="Spang A."/>
            <person name="Wolf Y.I."/>
            <person name="Koonin E.V."/>
            <person name="Ettema T.J."/>
        </authorList>
    </citation>
    <scope>NUCLEOTIDE SEQUENCE</scope>
</reference>